<evidence type="ECO:0000313" key="2">
    <source>
        <dbReference type="EMBL" id="ORB07517.1"/>
    </source>
</evidence>
<evidence type="ECO:0000313" key="1">
    <source>
        <dbReference type="EMBL" id="BBY36825.1"/>
    </source>
</evidence>
<reference evidence="1" key="3">
    <citation type="submission" date="2020-02" db="EMBL/GenBank/DDBJ databases">
        <authorList>
            <person name="Matsumoto Y."/>
            <person name="Motooka D."/>
            <person name="Nakamura S."/>
        </authorList>
    </citation>
    <scope>NUCLEOTIDE SEQUENCE</scope>
    <source>
        <strain evidence="1">JCM 18113</strain>
    </source>
</reference>
<organism evidence="2 3">
    <name type="scientific">Mycobacterium mantenii</name>
    <dbReference type="NCBI Taxonomy" id="560555"/>
    <lineage>
        <taxon>Bacteria</taxon>
        <taxon>Bacillati</taxon>
        <taxon>Actinomycetota</taxon>
        <taxon>Actinomycetes</taxon>
        <taxon>Mycobacteriales</taxon>
        <taxon>Mycobacteriaceae</taxon>
        <taxon>Mycobacterium</taxon>
        <taxon>Mycobacterium avium complex (MAC)</taxon>
    </lineage>
</organism>
<dbReference type="AlphaFoldDB" id="A0A1X0G0G7"/>
<dbReference type="EMBL" id="MVHW01000005">
    <property type="protein sequence ID" value="ORB07517.1"/>
    <property type="molecule type" value="Genomic_DNA"/>
</dbReference>
<name>A0A1X0G0G7_MYCNT</name>
<reference evidence="2 3" key="1">
    <citation type="submission" date="2017-02" db="EMBL/GenBank/DDBJ databases">
        <title>The new phylogeny of genus Mycobacterium.</title>
        <authorList>
            <person name="Tortoli E."/>
            <person name="Trovato A."/>
            <person name="Cirillo D.M."/>
        </authorList>
    </citation>
    <scope>NUCLEOTIDE SEQUENCE [LARGE SCALE GENOMIC DNA]</scope>
    <source>
        <strain evidence="2 3">DSM 45255</strain>
    </source>
</reference>
<gene>
    <name evidence="2" type="ORF">BST30_06090</name>
    <name evidence="1" type="ORF">MMAN_09590</name>
</gene>
<sequence length="68" mass="7646">MIIRWYDDPWIGTFWPALRMYRLIIRETVYPAISPVAGGARVGTMVPSKLKDRNRAVLQTAKAGGSLL</sequence>
<dbReference type="Proteomes" id="UP000192760">
    <property type="component" value="Unassembled WGS sequence"/>
</dbReference>
<keyword evidence="4" id="KW-1185">Reference proteome</keyword>
<reference evidence="1 4" key="2">
    <citation type="journal article" date="2019" name="Emerg. Microbes Infect.">
        <title>Comprehensive subspecies identification of 175 nontuberculous mycobacteria species based on 7547 genomic profiles.</title>
        <authorList>
            <person name="Matsumoto Y."/>
            <person name="Kinjo T."/>
            <person name="Motooka D."/>
            <person name="Nabeya D."/>
            <person name="Jung N."/>
            <person name="Uechi K."/>
            <person name="Horii T."/>
            <person name="Iida T."/>
            <person name="Fujita J."/>
            <person name="Nakamura S."/>
        </authorList>
    </citation>
    <scope>NUCLEOTIDE SEQUENCE [LARGE SCALE GENOMIC DNA]</scope>
    <source>
        <strain evidence="1 4">JCM 18113</strain>
    </source>
</reference>
<accession>A0A1X0G0G7</accession>
<evidence type="ECO:0000313" key="3">
    <source>
        <dbReference type="Proteomes" id="UP000192760"/>
    </source>
</evidence>
<proteinExistence type="predicted"/>
<dbReference type="Proteomes" id="UP000465812">
    <property type="component" value="Chromosome"/>
</dbReference>
<protein>
    <submittedName>
        <fullName evidence="2">Uncharacterized protein</fullName>
    </submittedName>
</protein>
<dbReference type="EMBL" id="AP022590">
    <property type="protein sequence ID" value="BBY36825.1"/>
    <property type="molecule type" value="Genomic_DNA"/>
</dbReference>
<evidence type="ECO:0000313" key="4">
    <source>
        <dbReference type="Proteomes" id="UP000465812"/>
    </source>
</evidence>